<dbReference type="InterPro" id="IPR035940">
    <property type="entry name" value="CAP_sf"/>
</dbReference>
<dbReference type="Pfam" id="PF00188">
    <property type="entry name" value="CAP"/>
    <property type="match status" value="1"/>
</dbReference>
<organism evidence="3 4">
    <name type="scientific">Virgibacillus salarius</name>
    <dbReference type="NCBI Taxonomy" id="447199"/>
    <lineage>
        <taxon>Bacteria</taxon>
        <taxon>Bacillati</taxon>
        <taxon>Bacillota</taxon>
        <taxon>Bacilli</taxon>
        <taxon>Bacillales</taxon>
        <taxon>Bacillaceae</taxon>
        <taxon>Virgibacillus</taxon>
    </lineage>
</organism>
<dbReference type="Proteomes" id="UP000675284">
    <property type="component" value="Unassembled WGS sequence"/>
</dbReference>
<evidence type="ECO:0000313" key="3">
    <source>
        <dbReference type="EMBL" id="MBR7795354.1"/>
    </source>
</evidence>
<dbReference type="AlphaFoldDB" id="A0A941DQX6"/>
<keyword evidence="4" id="KW-1185">Reference proteome</keyword>
<dbReference type="SUPFAM" id="SSF55797">
    <property type="entry name" value="PR-1-like"/>
    <property type="match status" value="1"/>
</dbReference>
<dbReference type="InterPro" id="IPR014044">
    <property type="entry name" value="CAP_dom"/>
</dbReference>
<dbReference type="Pfam" id="PF14504">
    <property type="entry name" value="CAP_assoc_N"/>
    <property type="match status" value="1"/>
</dbReference>
<dbReference type="RefSeq" id="WP_121605043.1">
    <property type="nucleotide sequence ID" value="NZ_JAGSOT010000009.1"/>
</dbReference>
<dbReference type="EMBL" id="JAGSOT010000009">
    <property type="protein sequence ID" value="MBR7795354.1"/>
    <property type="molecule type" value="Genomic_DNA"/>
</dbReference>
<proteinExistence type="predicted"/>
<feature type="domain" description="SCP" evidence="1">
    <location>
        <begin position="240"/>
        <end position="349"/>
    </location>
</feature>
<evidence type="ECO:0000259" key="2">
    <source>
        <dbReference type="Pfam" id="PF14504"/>
    </source>
</evidence>
<feature type="domain" description="CAP-associated" evidence="2">
    <location>
        <begin position="69"/>
        <end position="208"/>
    </location>
</feature>
<dbReference type="PANTHER" id="PTHR31157">
    <property type="entry name" value="SCP DOMAIN-CONTAINING PROTEIN"/>
    <property type="match status" value="1"/>
</dbReference>
<name>A0A941DQX6_9BACI</name>
<sequence length="355" mass="40660">MRFIKSIILLSLLAVVGFYFLEQNDMSPEATIESISDSVKEKQQLLKTKVVPEKKEEIPLAGELFQWFGKSTDALIQSMGKPTRKDPSAYGYTWWVYTDQKETYVQFGVADDKIQTIYATGNNINIKPVTLGESYENISKQFNFSDEVTYRNGLTSYTFMLKDEDKKMRPLVKLSDSVFMQLYFDTFTNTLSSVRVLEAETLLKHQPYELQYRGNLPEQPDLTNEQWAKVEEGMEQQIFDITNVMRHKQGKTTLKWEKSVGEVAFLHSKDMSDNNYFSHSSLDGRGLKDRLDEGKVSFVSAGENIAAQYPDAAAAMEGWLNSEGHRKALLSDDYTHLGVGVYRLYYTQNFLAKAF</sequence>
<dbReference type="CDD" id="cd05379">
    <property type="entry name" value="CAP_bacterial"/>
    <property type="match status" value="1"/>
</dbReference>
<accession>A0A941DQX6</accession>
<comment type="caution">
    <text evidence="3">The sequence shown here is derived from an EMBL/GenBank/DDBJ whole genome shotgun (WGS) entry which is preliminary data.</text>
</comment>
<dbReference type="Gene3D" id="3.40.33.10">
    <property type="entry name" value="CAP"/>
    <property type="match status" value="1"/>
</dbReference>
<dbReference type="InterPro" id="IPR029410">
    <property type="entry name" value="CAP_assoc"/>
</dbReference>
<protein>
    <submittedName>
        <fullName evidence="3">CAP domain-containing protein</fullName>
    </submittedName>
</protein>
<evidence type="ECO:0000313" key="4">
    <source>
        <dbReference type="Proteomes" id="UP000675284"/>
    </source>
</evidence>
<gene>
    <name evidence="3" type="ORF">KCX74_04760</name>
</gene>
<reference evidence="3" key="1">
    <citation type="submission" date="2021-04" db="EMBL/GenBank/DDBJ databases">
        <title>Isolation and polyphasic classification of algal microorganism.</title>
        <authorList>
            <person name="Wang S."/>
        </authorList>
    </citation>
    <scope>NUCLEOTIDE SEQUENCE</scope>
    <source>
        <strain evidence="3">720a</strain>
    </source>
</reference>
<evidence type="ECO:0000259" key="1">
    <source>
        <dbReference type="Pfam" id="PF00188"/>
    </source>
</evidence>
<dbReference type="PANTHER" id="PTHR31157:SF26">
    <property type="entry name" value="SCP-LIKE EXTRACELLULAR PROTEIN"/>
    <property type="match status" value="1"/>
</dbReference>